<accession>A0A7L8ADJ7</accession>
<evidence type="ECO:0000313" key="3">
    <source>
        <dbReference type="Proteomes" id="UP000516764"/>
    </source>
</evidence>
<dbReference type="InterPro" id="IPR021354">
    <property type="entry name" value="DUF2975"/>
</dbReference>
<keyword evidence="3" id="KW-1185">Reference proteome</keyword>
<evidence type="ECO:0000313" key="2">
    <source>
        <dbReference type="EMBL" id="QOD60086.1"/>
    </source>
</evidence>
<feature type="transmembrane region" description="Helical" evidence="1">
    <location>
        <begin position="102"/>
        <end position="123"/>
    </location>
</feature>
<keyword evidence="1" id="KW-1133">Transmembrane helix</keyword>
<keyword evidence="1" id="KW-0472">Membrane</keyword>
<sequence>MKNIKIFKKIILILFILTLLFFLGDNILVILALLFEKDVLHLGHFNSEGTPIYLKILVIIKFSAFCIFIYGASFLIKILLLKNLTDYFNNNTFLFLFKAGKFIVIANIMAFLLSFSIFFISSPQYYIYFNGDSRYLSLLMIIFGFFLMIFSKVLMEAKELKQENDLTI</sequence>
<organism evidence="2 3">
    <name type="scientific">Polaribacter haliotis</name>
    <dbReference type="NCBI Taxonomy" id="1888915"/>
    <lineage>
        <taxon>Bacteria</taxon>
        <taxon>Pseudomonadati</taxon>
        <taxon>Bacteroidota</taxon>
        <taxon>Flavobacteriia</taxon>
        <taxon>Flavobacteriales</taxon>
        <taxon>Flavobacteriaceae</taxon>
    </lineage>
</organism>
<dbReference type="Pfam" id="PF11188">
    <property type="entry name" value="DUF2975"/>
    <property type="match status" value="1"/>
</dbReference>
<keyword evidence="1" id="KW-0812">Transmembrane</keyword>
<feature type="transmembrane region" description="Helical" evidence="1">
    <location>
        <begin position="55"/>
        <end position="81"/>
    </location>
</feature>
<gene>
    <name evidence="2" type="ORF">H9I45_12140</name>
</gene>
<name>A0A7L8ADJ7_9FLAO</name>
<dbReference type="OrthoDB" id="1448668at2"/>
<proteinExistence type="predicted"/>
<protein>
    <submittedName>
        <fullName evidence="2">DUF2975 domain-containing protein</fullName>
    </submittedName>
</protein>
<feature type="transmembrane region" description="Helical" evidence="1">
    <location>
        <begin position="12"/>
        <end position="35"/>
    </location>
</feature>
<feature type="transmembrane region" description="Helical" evidence="1">
    <location>
        <begin position="135"/>
        <end position="155"/>
    </location>
</feature>
<dbReference type="RefSeq" id="WP_088352790.1">
    <property type="nucleotide sequence ID" value="NZ_CP061813.1"/>
</dbReference>
<dbReference type="AlphaFoldDB" id="A0A7L8ADJ7"/>
<evidence type="ECO:0000256" key="1">
    <source>
        <dbReference type="SAM" id="Phobius"/>
    </source>
</evidence>
<dbReference type="EMBL" id="CP061813">
    <property type="protein sequence ID" value="QOD60086.1"/>
    <property type="molecule type" value="Genomic_DNA"/>
</dbReference>
<reference evidence="2 3" key="1">
    <citation type="journal article" date="2016" name="Int. J. Syst. Evol. Microbiol.">
        <title>Polaribacter haliotis sp. nov., isolated from the gut of abalone Haliotis discus hannai.</title>
        <authorList>
            <person name="Kim Y.O."/>
            <person name="Park I.S."/>
            <person name="Park S."/>
            <person name="Nam B.H."/>
            <person name="Park J.M."/>
            <person name="Kim D.G."/>
            <person name="Yoon J.H."/>
        </authorList>
    </citation>
    <scope>NUCLEOTIDE SEQUENCE [LARGE SCALE GENOMIC DNA]</scope>
    <source>
        <strain evidence="2 3">KCTC 52418</strain>
    </source>
</reference>
<dbReference type="KEGG" id="phal:H9I45_12140"/>
<dbReference type="Proteomes" id="UP000516764">
    <property type="component" value="Chromosome"/>
</dbReference>